<protein>
    <submittedName>
        <fullName evidence="1">Uncharacterized protein</fullName>
    </submittedName>
</protein>
<name>A0A7W3NI06_STRMR</name>
<organism evidence="1 2">
    <name type="scientific">Streptomyces murinus</name>
    <dbReference type="NCBI Taxonomy" id="33900"/>
    <lineage>
        <taxon>Bacteria</taxon>
        <taxon>Bacillati</taxon>
        <taxon>Actinomycetota</taxon>
        <taxon>Actinomycetes</taxon>
        <taxon>Kitasatosporales</taxon>
        <taxon>Streptomycetaceae</taxon>
        <taxon>Streptomyces</taxon>
    </lineage>
</organism>
<dbReference type="AlphaFoldDB" id="A0A7W3NI06"/>
<evidence type="ECO:0000313" key="2">
    <source>
        <dbReference type="Proteomes" id="UP000577386"/>
    </source>
</evidence>
<proteinExistence type="predicted"/>
<comment type="caution">
    <text evidence="1">The sequence shown here is derived from an EMBL/GenBank/DDBJ whole genome shotgun (WGS) entry which is preliminary data.</text>
</comment>
<keyword evidence="2" id="KW-1185">Reference proteome</keyword>
<dbReference type="Proteomes" id="UP000577386">
    <property type="component" value="Unassembled WGS sequence"/>
</dbReference>
<gene>
    <name evidence="1" type="ORF">HDA42_000049</name>
</gene>
<reference evidence="1 2" key="1">
    <citation type="submission" date="2020-08" db="EMBL/GenBank/DDBJ databases">
        <title>Sequencing the genomes of 1000 actinobacteria strains.</title>
        <authorList>
            <person name="Klenk H.-P."/>
        </authorList>
    </citation>
    <scope>NUCLEOTIDE SEQUENCE [LARGE SCALE GENOMIC DNA]</scope>
    <source>
        <strain evidence="1 2">DSM 41827</strain>
    </source>
</reference>
<evidence type="ECO:0000313" key="1">
    <source>
        <dbReference type="EMBL" id="MBA9050874.1"/>
    </source>
</evidence>
<sequence length="139" mass="15571">MDIEAFFSSGDGWARPWVLNVALVESLRFGPAAGHTDLDVAIALTRLLHYDFVCHGTDGKGGHLDDDNVPIVIKAHRSVLERLALEPPAWPFRTFDGPRGFGTYWRDNGMSGSWKARRDRIEQVLGPTRDALEDLQELE</sequence>
<dbReference type="RefSeq" id="WP_259408580.1">
    <property type="nucleotide sequence ID" value="NZ_BAAAHW010000016.1"/>
</dbReference>
<accession>A0A7W3NI06</accession>
<dbReference type="EMBL" id="JACJIJ010000001">
    <property type="protein sequence ID" value="MBA9050874.1"/>
    <property type="molecule type" value="Genomic_DNA"/>
</dbReference>